<evidence type="ECO:0000256" key="3">
    <source>
        <dbReference type="SAM" id="Phobius"/>
    </source>
</evidence>
<dbReference type="GO" id="GO:0006654">
    <property type="term" value="P:phosphatidic acid biosynthetic process"/>
    <property type="evidence" value="ECO:0007669"/>
    <property type="project" value="TreeGrafter"/>
</dbReference>
<feature type="domain" description="Phospholipid/glycerol acyltransferase" evidence="4">
    <location>
        <begin position="76"/>
        <end position="190"/>
    </location>
</feature>
<reference evidence="5" key="1">
    <citation type="submission" date="2018-05" db="EMBL/GenBank/DDBJ databases">
        <authorList>
            <person name="Lanie J.A."/>
            <person name="Ng W.-L."/>
            <person name="Kazmierczak K.M."/>
            <person name="Andrzejewski T.M."/>
            <person name="Davidsen T.M."/>
            <person name="Wayne K.J."/>
            <person name="Tettelin H."/>
            <person name="Glass J.I."/>
            <person name="Rusch D."/>
            <person name="Podicherti R."/>
            <person name="Tsui H.-C.T."/>
            <person name="Winkler M.E."/>
        </authorList>
    </citation>
    <scope>NUCLEOTIDE SEQUENCE</scope>
</reference>
<dbReference type="PANTHER" id="PTHR10434">
    <property type="entry name" value="1-ACYL-SN-GLYCEROL-3-PHOSPHATE ACYLTRANSFERASE"/>
    <property type="match status" value="1"/>
</dbReference>
<proteinExistence type="predicted"/>
<name>A0A381ZFA2_9ZZZZ</name>
<keyword evidence="2" id="KW-0012">Acyltransferase</keyword>
<dbReference type="PANTHER" id="PTHR10434:SF40">
    <property type="entry name" value="1-ACYL-SN-GLYCEROL-3-PHOSPHATE ACYLTRANSFERASE"/>
    <property type="match status" value="1"/>
</dbReference>
<keyword evidence="1" id="KW-0808">Transferase</keyword>
<evidence type="ECO:0000256" key="1">
    <source>
        <dbReference type="ARBA" id="ARBA00022679"/>
    </source>
</evidence>
<dbReference type="CDD" id="cd07989">
    <property type="entry name" value="LPLAT_AGPAT-like"/>
    <property type="match status" value="1"/>
</dbReference>
<dbReference type="InterPro" id="IPR002123">
    <property type="entry name" value="Plipid/glycerol_acylTrfase"/>
</dbReference>
<organism evidence="5">
    <name type="scientific">marine metagenome</name>
    <dbReference type="NCBI Taxonomy" id="408172"/>
    <lineage>
        <taxon>unclassified sequences</taxon>
        <taxon>metagenomes</taxon>
        <taxon>ecological metagenomes</taxon>
    </lineage>
</organism>
<dbReference type="SUPFAM" id="SSF69593">
    <property type="entry name" value="Glycerol-3-phosphate (1)-acyltransferase"/>
    <property type="match status" value="1"/>
</dbReference>
<gene>
    <name evidence="5" type="ORF">METZ01_LOCUS140743</name>
</gene>
<evidence type="ECO:0000313" key="5">
    <source>
        <dbReference type="EMBL" id="SVA87889.1"/>
    </source>
</evidence>
<keyword evidence="3" id="KW-1133">Transmembrane helix</keyword>
<keyword evidence="3" id="KW-0472">Membrane</keyword>
<dbReference type="EMBL" id="UINC01021085">
    <property type="protein sequence ID" value="SVA87889.1"/>
    <property type="molecule type" value="Genomic_DNA"/>
</dbReference>
<dbReference type="Pfam" id="PF01553">
    <property type="entry name" value="Acyltransferase"/>
    <property type="match status" value="1"/>
</dbReference>
<dbReference type="GO" id="GO:0003841">
    <property type="term" value="F:1-acylglycerol-3-phosphate O-acyltransferase activity"/>
    <property type="evidence" value="ECO:0007669"/>
    <property type="project" value="TreeGrafter"/>
</dbReference>
<dbReference type="AlphaFoldDB" id="A0A381ZFA2"/>
<feature type="transmembrane region" description="Helical" evidence="3">
    <location>
        <begin position="6"/>
        <end position="30"/>
    </location>
</feature>
<evidence type="ECO:0000256" key="2">
    <source>
        <dbReference type="ARBA" id="ARBA00023315"/>
    </source>
</evidence>
<evidence type="ECO:0000259" key="4">
    <source>
        <dbReference type="SMART" id="SM00563"/>
    </source>
</evidence>
<accession>A0A381ZFA2</accession>
<keyword evidence="3" id="KW-0812">Transmembrane</keyword>
<protein>
    <recommendedName>
        <fullName evidence="4">Phospholipid/glycerol acyltransferase domain-containing protein</fullName>
    </recommendedName>
</protein>
<sequence length="239" mass="26935">MKGLFVFFSSLVYTVLFFLSVLVFGLIVLLPSQIINERIRWRAVTAFAQINVYLCKHLCGLDHEVVGLKNIPNKPCIVFLKHSSVYEMFFALSFFQPSSYVAKYELMFVPVLRGAIKALKCIPVKRGLGRKEVNKVVSKGEEYLNEGRWLVVCPEGTRVRHGETKKYGISGALLAKGTDKPVLPVAHNAGYFWGRRSLIKKPGKITFSVGNQIPTEDLDVSEINKRAQDWIEKEIKGLG</sequence>
<dbReference type="SMART" id="SM00563">
    <property type="entry name" value="PlsC"/>
    <property type="match status" value="1"/>
</dbReference>